<keyword evidence="4" id="KW-0347">Helicase</keyword>
<name>A0ABN9WJ55_9DINO</name>
<evidence type="ECO:0000313" key="7">
    <source>
        <dbReference type="Proteomes" id="UP001189429"/>
    </source>
</evidence>
<evidence type="ECO:0000256" key="5">
    <source>
        <dbReference type="SAM" id="MobiDB-lite"/>
    </source>
</evidence>
<evidence type="ECO:0000313" key="6">
    <source>
        <dbReference type="EMBL" id="CAK0886533.1"/>
    </source>
</evidence>
<keyword evidence="4" id="KW-0694">RNA-binding</keyword>
<keyword evidence="3 4" id="KW-0067">ATP-binding</keyword>
<feature type="non-terminal residue" evidence="6">
    <location>
        <position position="1"/>
    </location>
</feature>
<dbReference type="InterPro" id="IPR027417">
    <property type="entry name" value="P-loop_NTPase"/>
</dbReference>
<dbReference type="SUPFAM" id="SSF52540">
    <property type="entry name" value="P-loop containing nucleoside triphosphate hydrolases"/>
    <property type="match status" value="1"/>
</dbReference>
<evidence type="ECO:0000256" key="2">
    <source>
        <dbReference type="ARBA" id="ARBA00022801"/>
    </source>
</evidence>
<dbReference type="EMBL" id="CAUYUJ010018815">
    <property type="protein sequence ID" value="CAK0886533.1"/>
    <property type="molecule type" value="Genomic_DNA"/>
</dbReference>
<comment type="function">
    <text evidence="4">RNA helicase.</text>
</comment>
<comment type="caution">
    <text evidence="6">The sequence shown here is derived from an EMBL/GenBank/DDBJ whole genome shotgun (WGS) entry which is preliminary data.</text>
</comment>
<dbReference type="Gene3D" id="3.40.50.300">
    <property type="entry name" value="P-loop containing nucleotide triphosphate hydrolases"/>
    <property type="match status" value="1"/>
</dbReference>
<feature type="compositionally biased region" description="Low complexity" evidence="5">
    <location>
        <begin position="18"/>
        <end position="29"/>
    </location>
</feature>
<protein>
    <recommendedName>
        <fullName evidence="4">ATP-dependent RNA helicase</fullName>
        <ecNumber evidence="4">3.6.4.13</ecNumber>
    </recommendedName>
</protein>
<feature type="compositionally biased region" description="Low complexity" evidence="5">
    <location>
        <begin position="86"/>
        <end position="104"/>
    </location>
</feature>
<evidence type="ECO:0000256" key="3">
    <source>
        <dbReference type="ARBA" id="ARBA00022840"/>
    </source>
</evidence>
<reference evidence="6" key="1">
    <citation type="submission" date="2023-10" db="EMBL/GenBank/DDBJ databases">
        <authorList>
            <person name="Chen Y."/>
            <person name="Shah S."/>
            <person name="Dougan E. K."/>
            <person name="Thang M."/>
            <person name="Chan C."/>
        </authorList>
    </citation>
    <scope>NUCLEOTIDE SEQUENCE [LARGE SCALE GENOMIC DNA]</scope>
</reference>
<accession>A0ABN9WJ55</accession>
<evidence type="ECO:0000256" key="4">
    <source>
        <dbReference type="RuleBase" id="RU365068"/>
    </source>
</evidence>
<keyword evidence="7" id="KW-1185">Reference proteome</keyword>
<keyword evidence="1 4" id="KW-0547">Nucleotide-binding</keyword>
<feature type="region of interest" description="Disordered" evidence="5">
    <location>
        <begin position="1"/>
        <end position="107"/>
    </location>
</feature>
<comment type="similarity">
    <text evidence="4">Belongs to the DEAD box helicase family.</text>
</comment>
<dbReference type="PANTHER" id="PTHR24031">
    <property type="entry name" value="RNA HELICASE"/>
    <property type="match status" value="1"/>
</dbReference>
<gene>
    <name evidence="6" type="ORF">PCOR1329_LOCUS67853</name>
</gene>
<comment type="domain">
    <text evidence="4">The Q motif is unique to and characteristic of the DEAD box family of RNA helicases and controls ATP binding and hydrolysis.</text>
</comment>
<dbReference type="EC" id="3.6.4.13" evidence="4"/>
<evidence type="ECO:0000256" key="1">
    <source>
        <dbReference type="ARBA" id="ARBA00022741"/>
    </source>
</evidence>
<organism evidence="6 7">
    <name type="scientific">Prorocentrum cordatum</name>
    <dbReference type="NCBI Taxonomy" id="2364126"/>
    <lineage>
        <taxon>Eukaryota</taxon>
        <taxon>Sar</taxon>
        <taxon>Alveolata</taxon>
        <taxon>Dinophyceae</taxon>
        <taxon>Prorocentrales</taxon>
        <taxon>Prorocentraceae</taxon>
        <taxon>Prorocentrum</taxon>
    </lineage>
</organism>
<keyword evidence="2 4" id="KW-0378">Hydrolase</keyword>
<comment type="catalytic activity">
    <reaction evidence="4">
        <text>ATP + H2O = ADP + phosphate + H(+)</text>
        <dbReference type="Rhea" id="RHEA:13065"/>
        <dbReference type="ChEBI" id="CHEBI:15377"/>
        <dbReference type="ChEBI" id="CHEBI:15378"/>
        <dbReference type="ChEBI" id="CHEBI:30616"/>
        <dbReference type="ChEBI" id="CHEBI:43474"/>
        <dbReference type="ChEBI" id="CHEBI:456216"/>
        <dbReference type="EC" id="3.6.4.13"/>
    </reaction>
</comment>
<proteinExistence type="inferred from homology"/>
<sequence>RGLAVAGGDAGRAREGEGAAASLGAASPGTRRGASAEPPGSERPLSKTPAAAVAVEGSAERPSTKAPGATRHPRRHLGKGSRDDSFLSTITESSESSSTNTGDSKVMAHDGSRIEVFSEADRHEASGGVLADFRQLSAEVGEQMQQRLRTWGWEKPLAMQRRVLPLVMGILRQDEQKSFVTVQGAPQCGKTSALVLGLLGAIGIQGPPGLRAVVLSTSTSGDFRKYFGICGDIHPARLACFNGGGRRVTFEGLPPEPDEALKGTDPVEDLRQLSATLGAGEAPAVLFGHPARLLPLLREAPSWGVDLSGIQILALDDAEETIRLGFMDEVCEVCTILRHFSRQRLRHVVLSEVLTHEAKSMVRCLRNSLLRQQNLFGIRAHLTQARARSVNHYYAVAPRARWPVALAALHHTLALPSGIIFDDESPEERASACAALRGQAITASVWNALQEQGSGARAAARDGRASVARGPAFHIMPSDRRGEFVDLPQVRCVLHFEVPRRELSLYGLRLMCLEQGGEGRGSRHKGGTVSVLFVEEAGVVRELEKTFGVQMQEVPTEMLVSGRL</sequence>
<dbReference type="Proteomes" id="UP001189429">
    <property type="component" value="Unassembled WGS sequence"/>
</dbReference>